<reference evidence="1" key="1">
    <citation type="submission" date="2018-05" db="EMBL/GenBank/DDBJ databases">
        <authorList>
            <person name="Lanie J.A."/>
            <person name="Ng W.-L."/>
            <person name="Kazmierczak K.M."/>
            <person name="Andrzejewski T.M."/>
            <person name="Davidsen T.M."/>
            <person name="Wayne K.J."/>
            <person name="Tettelin H."/>
            <person name="Glass J.I."/>
            <person name="Rusch D."/>
            <person name="Podicherti R."/>
            <person name="Tsui H.-C.T."/>
            <person name="Winkler M.E."/>
        </authorList>
    </citation>
    <scope>NUCLEOTIDE SEQUENCE</scope>
</reference>
<organism evidence="1">
    <name type="scientific">marine metagenome</name>
    <dbReference type="NCBI Taxonomy" id="408172"/>
    <lineage>
        <taxon>unclassified sequences</taxon>
        <taxon>metagenomes</taxon>
        <taxon>ecological metagenomes</taxon>
    </lineage>
</organism>
<sequence length="57" mass="6291">MHETKLKYVRESIAEAIEDAKFQSGSPRLIPFTSAQIGFIEEVISGALTRLLLADQA</sequence>
<name>A0A383DCG5_9ZZZZ</name>
<dbReference type="EMBL" id="UINC01216019">
    <property type="protein sequence ID" value="SVE41979.1"/>
    <property type="molecule type" value="Genomic_DNA"/>
</dbReference>
<proteinExistence type="predicted"/>
<gene>
    <name evidence="1" type="ORF">METZ01_LOCUS494833</name>
</gene>
<evidence type="ECO:0000313" key="1">
    <source>
        <dbReference type="EMBL" id="SVE41979.1"/>
    </source>
</evidence>
<accession>A0A383DCG5</accession>
<dbReference type="AlphaFoldDB" id="A0A383DCG5"/>
<protein>
    <submittedName>
        <fullName evidence="1">Uncharacterized protein</fullName>
    </submittedName>
</protein>